<dbReference type="GO" id="GO:0016787">
    <property type="term" value="F:hydrolase activity"/>
    <property type="evidence" value="ECO:0007669"/>
    <property type="project" value="UniProtKB-KW"/>
</dbReference>
<dbReference type="PANTHER" id="PTHR46191:SF2">
    <property type="entry name" value="HALOACID DEHALOGENASE-LIKE HYDROLASE DOMAIN-CONTAINING PROTEIN 3"/>
    <property type="match status" value="1"/>
</dbReference>
<sequence length="286" mass="31937">MEDFDDICRRYLGPLEPIATGMRANLPKMGPCGAILFDVYGTLLVSGAGEIGLVQAQPSGMDRLPELLKRYEIAHAPRKLQSMLRRGIEAEHRSQQAKGVDFPEVDIVRIWQEIIELRDLSLVKAFALAYELITNPVFPMPGAGTLARLCKKKGIPMGIISNAQFYTPIVLAWLFGKELYDSAFDPRLRFYSWQQGCAKPSATLFNRAKAALQSMGIPSESVLYVGNDMRNDIRPATEAGFRTALFAGDRRSLRLRYEDEPFRDVSPDWIVTHLNQLAEAAGQSNS</sequence>
<evidence type="ECO:0000313" key="1">
    <source>
        <dbReference type="EMBL" id="BBO73593.1"/>
    </source>
</evidence>
<keyword evidence="2" id="KW-1185">Reference proteome</keyword>
<dbReference type="InterPro" id="IPR006439">
    <property type="entry name" value="HAD-SF_hydro_IA"/>
</dbReference>
<keyword evidence="1" id="KW-0378">Hydrolase</keyword>
<dbReference type="Proteomes" id="UP000427769">
    <property type="component" value="Chromosome"/>
</dbReference>
<dbReference type="InterPro" id="IPR023214">
    <property type="entry name" value="HAD_sf"/>
</dbReference>
<dbReference type="RefSeq" id="WP_155302686.1">
    <property type="nucleotide sequence ID" value="NZ_AP021875.1"/>
</dbReference>
<accession>A0A5K7Z0B2</accession>
<dbReference type="AlphaFoldDB" id="A0A5K7Z0B2"/>
<dbReference type="InterPro" id="IPR051828">
    <property type="entry name" value="HAD-like_hydrolase_domain"/>
</dbReference>
<dbReference type="OrthoDB" id="367448at2"/>
<evidence type="ECO:0000313" key="2">
    <source>
        <dbReference type="Proteomes" id="UP000427769"/>
    </source>
</evidence>
<dbReference type="SFLD" id="SFLDG01129">
    <property type="entry name" value="C1.5:_HAD__Beta-PGM__Phosphata"/>
    <property type="match status" value="1"/>
</dbReference>
<name>A0A5K7Z0B2_9BACT</name>
<dbReference type="PRINTS" id="PR00413">
    <property type="entry name" value="HADHALOGNASE"/>
</dbReference>
<dbReference type="EMBL" id="AP021875">
    <property type="protein sequence ID" value="BBO73593.1"/>
    <property type="molecule type" value="Genomic_DNA"/>
</dbReference>
<reference evidence="1 2" key="1">
    <citation type="submission" date="2019-11" db="EMBL/GenBank/DDBJ databases">
        <title>Comparative genomics of hydrocarbon-degrading Desulfosarcina strains.</title>
        <authorList>
            <person name="Watanabe M."/>
            <person name="Kojima H."/>
            <person name="Fukui M."/>
        </authorList>
    </citation>
    <scope>NUCLEOTIDE SEQUENCE [LARGE SCALE GENOMIC DNA]</scope>
    <source>
        <strain evidence="1 2">PP31</strain>
    </source>
</reference>
<dbReference type="Pfam" id="PF00702">
    <property type="entry name" value="Hydrolase"/>
    <property type="match status" value="1"/>
</dbReference>
<organism evidence="1 2">
    <name type="scientific">Desulfosarcina widdelii</name>
    <dbReference type="NCBI Taxonomy" id="947919"/>
    <lineage>
        <taxon>Bacteria</taxon>
        <taxon>Pseudomonadati</taxon>
        <taxon>Thermodesulfobacteriota</taxon>
        <taxon>Desulfobacteria</taxon>
        <taxon>Desulfobacterales</taxon>
        <taxon>Desulfosarcinaceae</taxon>
        <taxon>Desulfosarcina</taxon>
    </lineage>
</organism>
<dbReference type="SUPFAM" id="SSF56784">
    <property type="entry name" value="HAD-like"/>
    <property type="match status" value="1"/>
</dbReference>
<dbReference type="SFLD" id="SFLDS00003">
    <property type="entry name" value="Haloacid_Dehalogenase"/>
    <property type="match status" value="1"/>
</dbReference>
<dbReference type="InterPro" id="IPR036412">
    <property type="entry name" value="HAD-like_sf"/>
</dbReference>
<gene>
    <name evidence="1" type="ORF">DSCW_10100</name>
</gene>
<dbReference type="KEGG" id="dwd:DSCW_10100"/>
<proteinExistence type="predicted"/>
<dbReference type="Gene3D" id="3.40.50.1000">
    <property type="entry name" value="HAD superfamily/HAD-like"/>
    <property type="match status" value="1"/>
</dbReference>
<protein>
    <submittedName>
        <fullName evidence="1">Hydrolase</fullName>
    </submittedName>
</protein>
<dbReference type="PANTHER" id="PTHR46191">
    <property type="match status" value="1"/>
</dbReference>